<dbReference type="InterPro" id="IPR038277">
    <property type="entry name" value="UreF_sf"/>
</dbReference>
<evidence type="ECO:0000256" key="3">
    <source>
        <dbReference type="HAMAP-Rule" id="MF_01385"/>
    </source>
</evidence>
<keyword evidence="1 3" id="KW-0996">Nickel insertion</keyword>
<comment type="subcellular location">
    <subcellularLocation>
        <location evidence="3">Cytoplasm</location>
    </subcellularLocation>
</comment>
<dbReference type="Proteomes" id="UP000199687">
    <property type="component" value="Unassembled WGS sequence"/>
</dbReference>
<dbReference type="Pfam" id="PF01730">
    <property type="entry name" value="UreF"/>
    <property type="match status" value="1"/>
</dbReference>
<dbReference type="Gene3D" id="1.10.4190.10">
    <property type="entry name" value="Urease accessory protein UreF"/>
    <property type="match status" value="1"/>
</dbReference>
<dbReference type="AlphaFoldDB" id="A0A1H9VKY5"/>
<evidence type="ECO:0000256" key="2">
    <source>
        <dbReference type="ARBA" id="ARBA00023186"/>
    </source>
</evidence>
<dbReference type="OrthoDB" id="9798772at2"/>
<gene>
    <name evidence="3" type="primary">ureF</name>
    <name evidence="4" type="ORF">SAMN04487944_12433</name>
</gene>
<comment type="similarity">
    <text evidence="3">Belongs to the UreF family.</text>
</comment>
<accession>A0A1H9VKY5</accession>
<reference evidence="4 5" key="1">
    <citation type="submission" date="2016-10" db="EMBL/GenBank/DDBJ databases">
        <authorList>
            <person name="de Groot N.N."/>
        </authorList>
    </citation>
    <scope>NUCLEOTIDE SEQUENCE [LARGE SCALE GENOMIC DNA]</scope>
    <source>
        <strain evidence="4 5">CGMCC 1.7727</strain>
    </source>
</reference>
<name>A0A1H9VKY5_9BACI</name>
<evidence type="ECO:0000313" key="5">
    <source>
        <dbReference type="Proteomes" id="UP000199687"/>
    </source>
</evidence>
<dbReference type="GO" id="GO:0005737">
    <property type="term" value="C:cytoplasm"/>
    <property type="evidence" value="ECO:0007669"/>
    <property type="project" value="UniProtKB-SubCell"/>
</dbReference>
<evidence type="ECO:0000313" key="4">
    <source>
        <dbReference type="EMBL" id="SES21873.1"/>
    </source>
</evidence>
<comment type="subunit">
    <text evidence="3">UreD, UreF and UreG form a complex that acts as a GTP-hydrolysis-dependent molecular chaperone, activating the urease apoprotein by helping to assemble the nickel containing metallocenter of UreC. The UreE protein probably delivers the nickel.</text>
</comment>
<dbReference type="PIRSF" id="PIRSF009467">
    <property type="entry name" value="Ureas_acces_UreF"/>
    <property type="match status" value="1"/>
</dbReference>
<comment type="function">
    <text evidence="3">Required for maturation of urease via the functional incorporation of the urease nickel metallocenter.</text>
</comment>
<dbReference type="STRING" id="531814.SAMN04487944_12433"/>
<dbReference type="InterPro" id="IPR002639">
    <property type="entry name" value="UreF"/>
</dbReference>
<keyword evidence="5" id="KW-1185">Reference proteome</keyword>
<keyword evidence="2 3" id="KW-0143">Chaperone</keyword>
<keyword evidence="3" id="KW-0963">Cytoplasm</keyword>
<protein>
    <recommendedName>
        <fullName evidence="3">Urease accessory protein UreF</fullName>
    </recommendedName>
</protein>
<dbReference type="HAMAP" id="MF_01385">
    <property type="entry name" value="UreF"/>
    <property type="match status" value="1"/>
</dbReference>
<dbReference type="RefSeq" id="WP_089743857.1">
    <property type="nucleotide sequence ID" value="NZ_FOGL01000024.1"/>
</dbReference>
<dbReference type="PANTHER" id="PTHR33620">
    <property type="entry name" value="UREASE ACCESSORY PROTEIN F"/>
    <property type="match status" value="1"/>
</dbReference>
<evidence type="ECO:0000256" key="1">
    <source>
        <dbReference type="ARBA" id="ARBA00022988"/>
    </source>
</evidence>
<sequence>MSTGDSDNLMHLLHLHHSSFLQSHVAHAIGLEMYIRSKQINSKEDLHSFCKSYIGSYLLYNDAIMIKEIFQALSKQDWNRIIYLSGIYNASKNVIEIKKSSRQAGNRLLERMQSIKNSSLLDRWADEINVKNHLNHYLIVYSIYAFENDFDLFLTIQSYMYFALTNLVEHAIRVIPLAPKDGETVIFALLDDIKKATKAAAGLCLEDLTNTSVGLEISAMQHKYLLSKLFL</sequence>
<dbReference type="GO" id="GO:0016151">
    <property type="term" value="F:nickel cation binding"/>
    <property type="evidence" value="ECO:0007669"/>
    <property type="project" value="UniProtKB-UniRule"/>
</dbReference>
<dbReference type="PANTHER" id="PTHR33620:SF1">
    <property type="entry name" value="UREASE ACCESSORY PROTEIN F"/>
    <property type="match status" value="1"/>
</dbReference>
<dbReference type="EMBL" id="FOGL01000024">
    <property type="protein sequence ID" value="SES21873.1"/>
    <property type="molecule type" value="Genomic_DNA"/>
</dbReference>
<organism evidence="4 5">
    <name type="scientific">Gracilibacillus ureilyticus</name>
    <dbReference type="NCBI Taxonomy" id="531814"/>
    <lineage>
        <taxon>Bacteria</taxon>
        <taxon>Bacillati</taxon>
        <taxon>Bacillota</taxon>
        <taxon>Bacilli</taxon>
        <taxon>Bacillales</taxon>
        <taxon>Bacillaceae</taxon>
        <taxon>Gracilibacillus</taxon>
    </lineage>
</organism>
<proteinExistence type="inferred from homology"/>